<sequence>MGHEEIPLSLDELRQLSLWTADCAEQALALFEAAAPGDRRARDAIEATREFGAGGKRTKAIRTAAWAALKAAGELDAGGLHGRERKAAGAAARAAVGAAGSAYLHPFAAATQVKHIVAAAQYAAYAQELATGDPAAADAVIRWAVERVPPTVREVLARYPDGAPGRSRLGELHRQLEAELRRPSTS</sequence>
<feature type="domain" description="Imm-5-like" evidence="1">
    <location>
        <begin position="12"/>
        <end position="149"/>
    </location>
</feature>
<evidence type="ECO:0000313" key="3">
    <source>
        <dbReference type="Proteomes" id="UP000292346"/>
    </source>
</evidence>
<dbReference type="Proteomes" id="UP000292346">
    <property type="component" value="Unassembled WGS sequence"/>
</dbReference>
<protein>
    <recommendedName>
        <fullName evidence="1">Imm-5-like domain-containing protein</fullName>
    </recommendedName>
</protein>
<dbReference type="RefSeq" id="WP_131336481.1">
    <property type="nucleotide sequence ID" value="NZ_SJJZ01000001.1"/>
</dbReference>
<reference evidence="2 3" key="1">
    <citation type="submission" date="2019-02" db="EMBL/GenBank/DDBJ databases">
        <title>Kribbella capetownensis sp. nov. and Kribbella speibonae sp. nov., isolated from soil.</title>
        <authorList>
            <person name="Curtis S.M."/>
            <person name="Norton I."/>
            <person name="Everest G.J."/>
            <person name="Meyers P.R."/>
        </authorList>
    </citation>
    <scope>NUCLEOTIDE SEQUENCE [LARGE SCALE GENOMIC DNA]</scope>
    <source>
        <strain evidence="2 3">KCTC 29219</strain>
    </source>
</reference>
<dbReference type="AlphaFoldDB" id="A0A4R0HNQ5"/>
<name>A0A4R0HNQ5_9ACTN</name>
<evidence type="ECO:0000259" key="1">
    <source>
        <dbReference type="Pfam" id="PF21805"/>
    </source>
</evidence>
<comment type="caution">
    <text evidence="2">The sequence shown here is derived from an EMBL/GenBank/DDBJ whole genome shotgun (WGS) entry which is preliminary data.</text>
</comment>
<accession>A0A4R0HNQ5</accession>
<proteinExistence type="predicted"/>
<keyword evidence="3" id="KW-1185">Reference proteome</keyword>
<dbReference type="OrthoDB" id="166981at2"/>
<dbReference type="EMBL" id="SJJZ01000001">
    <property type="protein sequence ID" value="TCC11644.1"/>
    <property type="molecule type" value="Genomic_DNA"/>
</dbReference>
<organism evidence="2 3">
    <name type="scientific">Kribbella soli</name>
    <dbReference type="NCBI Taxonomy" id="1124743"/>
    <lineage>
        <taxon>Bacteria</taxon>
        <taxon>Bacillati</taxon>
        <taxon>Actinomycetota</taxon>
        <taxon>Actinomycetes</taxon>
        <taxon>Propionibacteriales</taxon>
        <taxon>Kribbellaceae</taxon>
        <taxon>Kribbella</taxon>
    </lineage>
</organism>
<dbReference type="InterPro" id="IPR048667">
    <property type="entry name" value="Imm5-like"/>
</dbReference>
<gene>
    <name evidence="2" type="ORF">E0H45_10400</name>
</gene>
<evidence type="ECO:0000313" key="2">
    <source>
        <dbReference type="EMBL" id="TCC11644.1"/>
    </source>
</evidence>
<dbReference type="Pfam" id="PF21805">
    <property type="entry name" value="Imm5_like"/>
    <property type="match status" value="1"/>
</dbReference>